<dbReference type="OrthoDB" id="6245032at2759"/>
<gene>
    <name evidence="2" type="ORF">TTAC_LOCUS8808</name>
</gene>
<name>A0A0R3X5R3_HYDTA</name>
<reference evidence="4" key="1">
    <citation type="submission" date="2017-02" db="UniProtKB">
        <authorList>
            <consortium name="WormBaseParasite"/>
        </authorList>
    </citation>
    <scope>IDENTIFICATION</scope>
</reference>
<dbReference type="Proteomes" id="UP000274429">
    <property type="component" value="Unassembled WGS sequence"/>
</dbReference>
<reference evidence="2 3" key="2">
    <citation type="submission" date="2018-11" db="EMBL/GenBank/DDBJ databases">
        <authorList>
            <consortium name="Pathogen Informatics"/>
        </authorList>
    </citation>
    <scope>NUCLEOTIDE SEQUENCE [LARGE SCALE GENOMIC DNA]</scope>
</reference>
<keyword evidence="3" id="KW-1185">Reference proteome</keyword>
<dbReference type="AlphaFoldDB" id="A0A0R3X5R3"/>
<evidence type="ECO:0000313" key="3">
    <source>
        <dbReference type="Proteomes" id="UP000274429"/>
    </source>
</evidence>
<protein>
    <submittedName>
        <fullName evidence="4">Gem-associated protein 2</fullName>
    </submittedName>
</protein>
<accession>A0A0R3X5R3</accession>
<feature type="region of interest" description="Disordered" evidence="1">
    <location>
        <begin position="79"/>
        <end position="148"/>
    </location>
</feature>
<evidence type="ECO:0000313" key="4">
    <source>
        <dbReference type="WBParaSite" id="TTAC_0000882301-mRNA-1"/>
    </source>
</evidence>
<organism evidence="4">
    <name type="scientific">Hydatigena taeniaeformis</name>
    <name type="common">Feline tapeworm</name>
    <name type="synonym">Taenia taeniaeformis</name>
    <dbReference type="NCBI Taxonomy" id="6205"/>
    <lineage>
        <taxon>Eukaryota</taxon>
        <taxon>Metazoa</taxon>
        <taxon>Spiralia</taxon>
        <taxon>Lophotrochozoa</taxon>
        <taxon>Platyhelminthes</taxon>
        <taxon>Cestoda</taxon>
        <taxon>Eucestoda</taxon>
        <taxon>Cyclophyllidea</taxon>
        <taxon>Taeniidae</taxon>
        <taxon>Hydatigera</taxon>
    </lineage>
</organism>
<dbReference type="WBParaSite" id="TTAC_0000882301-mRNA-1">
    <property type="protein sequence ID" value="TTAC_0000882301-mRNA-1"/>
    <property type="gene ID" value="TTAC_0000882301"/>
</dbReference>
<sequence length="345" mass="39610">MEDLAKDVIYFARILRSLCIEEQKIEGLCRDIQSSYKRSFVKVEKEDDKVEVEEEVPESLVREIENALSKARLALENSELRAEKSSKPPKRPVDASCVGKRVSKTSTVTEKGKSKPQKQVVSRAIASGSKNRNPTTTKHRPRGDRTVSNYDSRRTLMHSYLGWYFGDCSVNYCHSFSDWSVATPGQHQWRNQMLENFVALFNIAMHFKPILLGDENTAVKIANPPKQKDFAPSMETIWRAYVCSGQKVPSYTDPPIEIPSRAFRLTLGPAVFSNHPEVYRDFQQMVGLWSDILHLQRRLQCLDYIESRLPHWLRLIAEQPTEKASTLRLLCQIACDCYPVTIERE</sequence>
<evidence type="ECO:0000256" key="1">
    <source>
        <dbReference type="SAM" id="MobiDB-lite"/>
    </source>
</evidence>
<dbReference type="EMBL" id="UYWX01020592">
    <property type="protein sequence ID" value="VDM33460.1"/>
    <property type="molecule type" value="Genomic_DNA"/>
</dbReference>
<proteinExistence type="predicted"/>
<evidence type="ECO:0000313" key="2">
    <source>
        <dbReference type="EMBL" id="VDM33460.1"/>
    </source>
</evidence>